<sequence length="72" mass="7673">MQGISLSLHVFSLFIMVIASAASSEEGVYVHGPLTFRAFLDTSQLPDHQCPCGDCARGCQSIMIAVGFIPPC</sequence>
<organism evidence="2 3">
    <name type="scientific">Canavalia gladiata</name>
    <name type="common">Sword bean</name>
    <name type="synonym">Dolichos gladiatus</name>
    <dbReference type="NCBI Taxonomy" id="3824"/>
    <lineage>
        <taxon>Eukaryota</taxon>
        <taxon>Viridiplantae</taxon>
        <taxon>Streptophyta</taxon>
        <taxon>Embryophyta</taxon>
        <taxon>Tracheophyta</taxon>
        <taxon>Spermatophyta</taxon>
        <taxon>Magnoliopsida</taxon>
        <taxon>eudicotyledons</taxon>
        <taxon>Gunneridae</taxon>
        <taxon>Pentapetalae</taxon>
        <taxon>rosids</taxon>
        <taxon>fabids</taxon>
        <taxon>Fabales</taxon>
        <taxon>Fabaceae</taxon>
        <taxon>Papilionoideae</taxon>
        <taxon>50 kb inversion clade</taxon>
        <taxon>NPAAA clade</taxon>
        <taxon>indigoferoid/millettioid clade</taxon>
        <taxon>Phaseoleae</taxon>
        <taxon>Canavalia</taxon>
    </lineage>
</organism>
<keyword evidence="3" id="KW-1185">Reference proteome</keyword>
<keyword evidence="1" id="KW-0732">Signal</keyword>
<proteinExistence type="predicted"/>
<name>A0AAN9KCK1_CANGL</name>
<dbReference type="Proteomes" id="UP001367508">
    <property type="component" value="Unassembled WGS sequence"/>
</dbReference>
<evidence type="ECO:0000256" key="1">
    <source>
        <dbReference type="SAM" id="SignalP"/>
    </source>
</evidence>
<gene>
    <name evidence="2" type="ORF">VNO77_33532</name>
</gene>
<feature type="signal peptide" evidence="1">
    <location>
        <begin position="1"/>
        <end position="24"/>
    </location>
</feature>
<feature type="chain" id="PRO_5042923926" description="Secreted protein" evidence="1">
    <location>
        <begin position="25"/>
        <end position="72"/>
    </location>
</feature>
<dbReference type="EMBL" id="JAYMYQ010000008">
    <property type="protein sequence ID" value="KAK7315000.1"/>
    <property type="molecule type" value="Genomic_DNA"/>
</dbReference>
<reference evidence="2 3" key="1">
    <citation type="submission" date="2024-01" db="EMBL/GenBank/DDBJ databases">
        <title>The genomes of 5 underutilized Papilionoideae crops provide insights into root nodulation and disease resistanc.</title>
        <authorList>
            <person name="Jiang F."/>
        </authorList>
    </citation>
    <scope>NUCLEOTIDE SEQUENCE [LARGE SCALE GENOMIC DNA]</scope>
    <source>
        <strain evidence="2">LVBAO_FW01</strain>
        <tissue evidence="2">Leaves</tissue>
    </source>
</reference>
<evidence type="ECO:0000313" key="2">
    <source>
        <dbReference type="EMBL" id="KAK7315000.1"/>
    </source>
</evidence>
<protein>
    <recommendedName>
        <fullName evidence="4">Secreted protein</fullName>
    </recommendedName>
</protein>
<comment type="caution">
    <text evidence="2">The sequence shown here is derived from an EMBL/GenBank/DDBJ whole genome shotgun (WGS) entry which is preliminary data.</text>
</comment>
<evidence type="ECO:0000313" key="3">
    <source>
        <dbReference type="Proteomes" id="UP001367508"/>
    </source>
</evidence>
<dbReference type="AlphaFoldDB" id="A0AAN9KCK1"/>
<evidence type="ECO:0008006" key="4">
    <source>
        <dbReference type="Google" id="ProtNLM"/>
    </source>
</evidence>
<accession>A0AAN9KCK1</accession>